<accession>A0A0D0CSP3</accession>
<dbReference type="HOGENOM" id="CLU_1635937_0_0_1"/>
<reference evidence="2" key="2">
    <citation type="submission" date="2015-01" db="EMBL/GenBank/DDBJ databases">
        <title>Evolutionary Origins and Diversification of the Mycorrhizal Mutualists.</title>
        <authorList>
            <consortium name="DOE Joint Genome Institute"/>
            <consortium name="Mycorrhizal Genomics Consortium"/>
            <person name="Kohler A."/>
            <person name="Kuo A."/>
            <person name="Nagy L.G."/>
            <person name="Floudas D."/>
            <person name="Copeland A."/>
            <person name="Barry K.W."/>
            <person name="Cichocki N."/>
            <person name="Veneault-Fourrey C."/>
            <person name="LaButti K."/>
            <person name="Lindquist E.A."/>
            <person name="Lipzen A."/>
            <person name="Lundell T."/>
            <person name="Morin E."/>
            <person name="Murat C."/>
            <person name="Riley R."/>
            <person name="Ohm R."/>
            <person name="Sun H."/>
            <person name="Tunlid A."/>
            <person name="Henrissat B."/>
            <person name="Grigoriev I.V."/>
            <person name="Hibbett D.S."/>
            <person name="Martin F."/>
        </authorList>
    </citation>
    <scope>NUCLEOTIDE SEQUENCE [LARGE SCALE GENOMIC DNA]</scope>
    <source>
        <strain evidence="2">Ve08.2h10</strain>
    </source>
</reference>
<evidence type="ECO:0000313" key="1">
    <source>
        <dbReference type="EMBL" id="KIK78388.1"/>
    </source>
</evidence>
<evidence type="ECO:0008006" key="3">
    <source>
        <dbReference type="Google" id="ProtNLM"/>
    </source>
</evidence>
<organism evidence="1 2">
    <name type="scientific">Paxillus rubicundulus Ve08.2h10</name>
    <dbReference type="NCBI Taxonomy" id="930991"/>
    <lineage>
        <taxon>Eukaryota</taxon>
        <taxon>Fungi</taxon>
        <taxon>Dikarya</taxon>
        <taxon>Basidiomycota</taxon>
        <taxon>Agaricomycotina</taxon>
        <taxon>Agaricomycetes</taxon>
        <taxon>Agaricomycetidae</taxon>
        <taxon>Boletales</taxon>
        <taxon>Paxilineae</taxon>
        <taxon>Paxillaceae</taxon>
        <taxon>Paxillus</taxon>
    </lineage>
</organism>
<dbReference type="Proteomes" id="UP000054538">
    <property type="component" value="Unassembled WGS sequence"/>
</dbReference>
<name>A0A0D0CSP3_9AGAM</name>
<proteinExistence type="predicted"/>
<evidence type="ECO:0000313" key="2">
    <source>
        <dbReference type="Proteomes" id="UP000054538"/>
    </source>
</evidence>
<dbReference type="AlphaFoldDB" id="A0A0D0CSP3"/>
<dbReference type="InParanoid" id="A0A0D0CSP3"/>
<protein>
    <recommendedName>
        <fullName evidence="3">Zn(2)-C6 fungal-type domain-containing protein</fullName>
    </recommendedName>
</protein>
<dbReference type="EMBL" id="KN826609">
    <property type="protein sequence ID" value="KIK78388.1"/>
    <property type="molecule type" value="Genomic_DNA"/>
</dbReference>
<keyword evidence="2" id="KW-1185">Reference proteome</keyword>
<reference evidence="1 2" key="1">
    <citation type="submission" date="2014-04" db="EMBL/GenBank/DDBJ databases">
        <authorList>
            <consortium name="DOE Joint Genome Institute"/>
            <person name="Kuo A."/>
            <person name="Kohler A."/>
            <person name="Jargeat P."/>
            <person name="Nagy L.G."/>
            <person name="Floudas D."/>
            <person name="Copeland A."/>
            <person name="Barry K.W."/>
            <person name="Cichocki N."/>
            <person name="Veneault-Fourrey C."/>
            <person name="LaButti K."/>
            <person name="Lindquist E.A."/>
            <person name="Lipzen A."/>
            <person name="Lundell T."/>
            <person name="Morin E."/>
            <person name="Murat C."/>
            <person name="Sun H."/>
            <person name="Tunlid A."/>
            <person name="Henrissat B."/>
            <person name="Grigoriev I.V."/>
            <person name="Hibbett D.S."/>
            <person name="Martin F."/>
            <person name="Nordberg H.P."/>
            <person name="Cantor M.N."/>
            <person name="Hua S.X."/>
        </authorList>
    </citation>
    <scope>NUCLEOTIDE SEQUENCE [LARGE SCALE GENOMIC DNA]</scope>
    <source>
        <strain evidence="1 2">Ve08.2h10</strain>
    </source>
</reference>
<gene>
    <name evidence="1" type="ORF">PAXRUDRAFT_164155</name>
</gene>
<sequence length="162" mass="17043">MAEDLAPIEPAHLTPWPSVSSLATTQSKMEVVMPKGKGKKCYHQDLRADEATPLLPPGMVGHSEPCAKCVGSAVPCHRFPGYTCQKCVSLKVKCVHSQGKAAGAPEVAKASASQGMSSPSLVSAPAVIKAIQLHALSKLPCPWPAHLCSPDQVQLVVTKKET</sequence>